<keyword evidence="1" id="KW-1133">Transmembrane helix</keyword>
<reference evidence="2 3" key="1">
    <citation type="journal article" date="2015" name="Nature">
        <title>rRNA introns, odd ribosomes, and small enigmatic genomes across a large radiation of phyla.</title>
        <authorList>
            <person name="Brown C.T."/>
            <person name="Hug L.A."/>
            <person name="Thomas B.C."/>
            <person name="Sharon I."/>
            <person name="Castelle C.J."/>
            <person name="Singh A."/>
            <person name="Wilkins M.J."/>
            <person name="Williams K.H."/>
            <person name="Banfield J.F."/>
        </authorList>
    </citation>
    <scope>NUCLEOTIDE SEQUENCE [LARGE SCALE GENOMIC DNA]</scope>
</reference>
<evidence type="ECO:0000313" key="2">
    <source>
        <dbReference type="EMBL" id="KKR30548.1"/>
    </source>
</evidence>
<name>A0A0G0PRJ0_9BACT</name>
<dbReference type="AlphaFoldDB" id="A0A0G0PRJ0"/>
<dbReference type="Proteomes" id="UP000034793">
    <property type="component" value="Unassembled WGS sequence"/>
</dbReference>
<dbReference type="Pfam" id="PF18895">
    <property type="entry name" value="T4SS_pilin"/>
    <property type="match status" value="1"/>
</dbReference>
<accession>A0A0G0PRJ0</accession>
<feature type="transmembrane region" description="Helical" evidence="1">
    <location>
        <begin position="29"/>
        <end position="52"/>
    </location>
</feature>
<feature type="transmembrane region" description="Helical" evidence="1">
    <location>
        <begin position="73"/>
        <end position="99"/>
    </location>
</feature>
<proteinExistence type="predicted"/>
<evidence type="ECO:0000256" key="1">
    <source>
        <dbReference type="SAM" id="Phobius"/>
    </source>
</evidence>
<evidence type="ECO:0008006" key="4">
    <source>
        <dbReference type="Google" id="ProtNLM"/>
    </source>
</evidence>
<keyword evidence="1" id="KW-0472">Membrane</keyword>
<sequence>MEAKAQVDFFQIVPRGQFSPLQQVSISGLISAAVNIILIIAVLLFVFSLLLGGIKFILSGGRGEKFDEAKRQLINAFLGLVIVFSTWVFLSFASNFFGIDFTRFEIPTL</sequence>
<gene>
    <name evidence="2" type="ORF">UT61_C0005G0029</name>
</gene>
<protein>
    <recommendedName>
        <fullName evidence="4">Integral membrane protein</fullName>
    </recommendedName>
</protein>
<comment type="caution">
    <text evidence="2">The sequence shown here is derived from an EMBL/GenBank/DDBJ whole genome shotgun (WGS) entry which is preliminary data.</text>
</comment>
<evidence type="ECO:0000313" key="3">
    <source>
        <dbReference type="Proteomes" id="UP000034793"/>
    </source>
</evidence>
<dbReference type="EMBL" id="LBXL01000005">
    <property type="protein sequence ID" value="KKR30548.1"/>
    <property type="molecule type" value="Genomic_DNA"/>
</dbReference>
<dbReference type="InterPro" id="IPR043993">
    <property type="entry name" value="T4SS_pilin"/>
</dbReference>
<organism evidence="2 3">
    <name type="scientific">Candidatus Woesebacteria bacterium GW2011_GWA1_39_8</name>
    <dbReference type="NCBI Taxonomy" id="1618552"/>
    <lineage>
        <taxon>Bacteria</taxon>
        <taxon>Candidatus Woeseibacteriota</taxon>
    </lineage>
</organism>
<keyword evidence="1" id="KW-0812">Transmembrane</keyword>